<organism evidence="1 2">
    <name type="scientific">Agrobacterium genomosp. 2 str. CFBP 5494</name>
    <dbReference type="NCBI Taxonomy" id="1183436"/>
    <lineage>
        <taxon>Bacteria</taxon>
        <taxon>Pseudomonadati</taxon>
        <taxon>Pseudomonadota</taxon>
        <taxon>Alphaproteobacteria</taxon>
        <taxon>Hyphomicrobiales</taxon>
        <taxon>Rhizobiaceae</taxon>
        <taxon>Rhizobium/Agrobacterium group</taxon>
        <taxon>Agrobacterium</taxon>
        <taxon>Agrobacterium tumefaciens complex</taxon>
    </lineage>
</organism>
<sequence length="52" mass="5732">MSIYGYLASNESGFNEGTTELTGVERKSSDLARSDHASYFISIILRHSLPPL</sequence>
<reference evidence="1 2" key="1">
    <citation type="submission" date="2016-01" db="EMBL/GenBank/DDBJ databases">
        <authorList>
            <person name="Regsiter A."/>
            <person name="william w."/>
        </authorList>
    </citation>
    <scope>NUCLEOTIDE SEQUENCE [LARGE SCALE GENOMIC DNA]</scope>
    <source>
        <strain evidence="1 2">CFBP 5494</strain>
    </source>
</reference>
<proteinExistence type="predicted"/>
<gene>
    <name evidence="1" type="ORF">AGR2A_pb10088</name>
</gene>
<protein>
    <submittedName>
        <fullName evidence="1">Uncharacterized protein</fullName>
    </submittedName>
</protein>
<keyword evidence="2" id="KW-1185">Reference proteome</keyword>
<accession>A0A9W5F3S3</accession>
<evidence type="ECO:0000313" key="2">
    <source>
        <dbReference type="Proteomes" id="UP000191933"/>
    </source>
</evidence>
<evidence type="ECO:0000313" key="1">
    <source>
        <dbReference type="EMBL" id="CUX03281.1"/>
    </source>
</evidence>
<dbReference type="AlphaFoldDB" id="A0A9W5F3S3"/>
<comment type="caution">
    <text evidence="1">The sequence shown here is derived from an EMBL/GenBank/DDBJ whole genome shotgun (WGS) entry which is preliminary data.</text>
</comment>
<dbReference type="Proteomes" id="UP000191933">
    <property type="component" value="Unassembled WGS sequence"/>
</dbReference>
<dbReference type="EMBL" id="FBVY01000047">
    <property type="protein sequence ID" value="CUX03281.1"/>
    <property type="molecule type" value="Genomic_DNA"/>
</dbReference>
<name>A0A9W5F3S3_9HYPH</name>